<evidence type="ECO:0000313" key="2">
    <source>
        <dbReference type="EMBL" id="CAH0521259.1"/>
    </source>
</evidence>
<evidence type="ECO:0000256" key="1">
    <source>
        <dbReference type="SAM" id="MobiDB-lite"/>
    </source>
</evidence>
<dbReference type="EMBL" id="CAKLCB010000376">
    <property type="protein sequence ID" value="CAH0521259.1"/>
    <property type="molecule type" value="Genomic_DNA"/>
</dbReference>
<protein>
    <submittedName>
        <fullName evidence="2">Uncharacterized protein</fullName>
    </submittedName>
</protein>
<keyword evidence="3" id="KW-1185">Reference proteome</keyword>
<feature type="compositionally biased region" description="Basic and acidic residues" evidence="1">
    <location>
        <begin position="96"/>
        <end position="109"/>
    </location>
</feature>
<proteinExistence type="predicted"/>
<sequence length="160" mass="17258">MTDGFLGFALVAAESDKADPFAAADLAAAADVSLIDALQGGVPVENMLWTKAKMRIAKSDIINASEQPKPWKSEDSRGDGRLQPSATKRIYNRTCNRRDRDKDEVDKNDAAISSSNATTSPLKQSLVDVTSGGSPIDTFSFTMATMDLHVESAEPSTVYW</sequence>
<reference evidence="2 3" key="1">
    <citation type="submission" date="2021-11" db="EMBL/GenBank/DDBJ databases">
        <authorList>
            <person name="Islam A."/>
            <person name="Islam S."/>
            <person name="Flora M.S."/>
            <person name="Rahman M."/>
            <person name="Ziaur R.M."/>
            <person name="Epstein J.H."/>
            <person name="Hassan M."/>
            <person name="Klassen M."/>
            <person name="Woodard K."/>
            <person name="Webb A."/>
            <person name="Webby R.J."/>
            <person name="El Zowalaty M.E."/>
        </authorList>
    </citation>
    <scope>NUCLEOTIDE SEQUENCE [LARGE SCALE GENOMIC DNA]</scope>
    <source>
        <strain evidence="2">Pbs1</strain>
    </source>
</reference>
<feature type="compositionally biased region" description="Polar residues" evidence="1">
    <location>
        <begin position="111"/>
        <end position="121"/>
    </location>
</feature>
<evidence type="ECO:0000313" key="3">
    <source>
        <dbReference type="Proteomes" id="UP001158986"/>
    </source>
</evidence>
<organism evidence="2 3">
    <name type="scientific">Peronospora belbahrii</name>
    <dbReference type="NCBI Taxonomy" id="622444"/>
    <lineage>
        <taxon>Eukaryota</taxon>
        <taxon>Sar</taxon>
        <taxon>Stramenopiles</taxon>
        <taxon>Oomycota</taxon>
        <taxon>Peronosporomycetes</taxon>
        <taxon>Peronosporales</taxon>
        <taxon>Peronosporaceae</taxon>
        <taxon>Peronospora</taxon>
    </lineage>
</organism>
<name>A0ABN8DAM2_9STRA</name>
<gene>
    <name evidence="2" type="ORF">PBS001_LOCUS7718</name>
</gene>
<dbReference type="Proteomes" id="UP001158986">
    <property type="component" value="Unassembled WGS sequence"/>
</dbReference>
<accession>A0ABN8DAM2</accession>
<comment type="caution">
    <text evidence="2">The sequence shown here is derived from an EMBL/GenBank/DDBJ whole genome shotgun (WGS) entry which is preliminary data.</text>
</comment>
<feature type="region of interest" description="Disordered" evidence="1">
    <location>
        <begin position="60"/>
        <end position="121"/>
    </location>
</feature>
<feature type="compositionally biased region" description="Basic and acidic residues" evidence="1">
    <location>
        <begin position="69"/>
        <end position="80"/>
    </location>
</feature>